<evidence type="ECO:0000313" key="3">
    <source>
        <dbReference type="Proteomes" id="UP000478208"/>
    </source>
</evidence>
<dbReference type="SUPFAM" id="SSF82185">
    <property type="entry name" value="Histone H3 K4-specific methyltransferase SET7/9 N-terminal domain"/>
    <property type="match status" value="1"/>
</dbReference>
<gene>
    <name evidence="2" type="ORF">GN138_12810</name>
</gene>
<dbReference type="EMBL" id="WOWS01000005">
    <property type="protein sequence ID" value="MUU79329.1"/>
    <property type="molecule type" value="Genomic_DNA"/>
</dbReference>
<feature type="signal peptide" evidence="1">
    <location>
        <begin position="1"/>
        <end position="18"/>
    </location>
</feature>
<dbReference type="GO" id="GO:0016740">
    <property type="term" value="F:transferase activity"/>
    <property type="evidence" value="ECO:0007669"/>
    <property type="project" value="UniProtKB-KW"/>
</dbReference>
<sequence>MKKLIILLIMLSVGFTYAQDITEPKLEKKGDLTIATYYHDNGEVQQKGAFNADGKLQGEWTSFDADGNKIAVGTYEDGKKVGKWFFWEGDSLKEVDYIDSKIITVNKWNNKTKVAINK</sequence>
<accession>A0A6L6UBH5</accession>
<keyword evidence="2" id="KW-0808">Transferase</keyword>
<dbReference type="Proteomes" id="UP000478208">
    <property type="component" value="Unassembled WGS sequence"/>
</dbReference>
<name>A0A6L6UBH5_9FLAO</name>
<dbReference type="RefSeq" id="WP_157364402.1">
    <property type="nucleotide sequence ID" value="NZ_WOWS01000005.1"/>
</dbReference>
<feature type="chain" id="PRO_5026667469" evidence="1">
    <location>
        <begin position="19"/>
        <end position="118"/>
    </location>
</feature>
<dbReference type="Gene3D" id="2.20.110.10">
    <property type="entry name" value="Histone H3 K4-specific methyltransferase SET7/9 N-terminal domain"/>
    <property type="match status" value="1"/>
</dbReference>
<organism evidence="2 3">
    <name type="scientific">Winogradskyella endarachnes</name>
    <dbReference type="NCBI Taxonomy" id="2681965"/>
    <lineage>
        <taxon>Bacteria</taxon>
        <taxon>Pseudomonadati</taxon>
        <taxon>Bacteroidota</taxon>
        <taxon>Flavobacteriia</taxon>
        <taxon>Flavobacteriales</taxon>
        <taxon>Flavobacteriaceae</taxon>
        <taxon>Winogradskyella</taxon>
    </lineage>
</organism>
<dbReference type="AlphaFoldDB" id="A0A6L6UBH5"/>
<proteinExistence type="predicted"/>
<keyword evidence="1" id="KW-0732">Signal</keyword>
<evidence type="ECO:0000313" key="2">
    <source>
        <dbReference type="EMBL" id="MUU79329.1"/>
    </source>
</evidence>
<evidence type="ECO:0000256" key="1">
    <source>
        <dbReference type="SAM" id="SignalP"/>
    </source>
</evidence>
<reference evidence="2 3" key="1">
    <citation type="submission" date="2019-12" db="EMBL/GenBank/DDBJ databases">
        <authorList>
            <person name="Li J."/>
        </authorList>
    </citation>
    <scope>NUCLEOTIDE SEQUENCE [LARGE SCALE GENOMIC DNA]</scope>
    <source>
        <strain evidence="2 3">HL2-2</strain>
    </source>
</reference>
<comment type="caution">
    <text evidence="2">The sequence shown here is derived from an EMBL/GenBank/DDBJ whole genome shotgun (WGS) entry which is preliminary data.</text>
</comment>
<keyword evidence="3" id="KW-1185">Reference proteome</keyword>
<protein>
    <submittedName>
        <fullName evidence="2">Nicotinic acid mononucleotide adenyltransferase</fullName>
    </submittedName>
</protein>